<feature type="domain" description="Photosynthesis system II assembly factor Ycf48/Hcf136-like" evidence="3">
    <location>
        <begin position="113"/>
        <end position="162"/>
    </location>
</feature>
<keyword evidence="2" id="KW-0604">Photosystem II</keyword>
<dbReference type="InterPro" id="IPR015943">
    <property type="entry name" value="WD40/YVTN_repeat-like_dom_sf"/>
</dbReference>
<dbReference type="PANTHER" id="PTHR47199:SF2">
    <property type="entry name" value="PHOTOSYSTEM II STABILITY_ASSEMBLY FACTOR HCF136, CHLOROPLASTIC"/>
    <property type="match status" value="1"/>
</dbReference>
<evidence type="ECO:0000313" key="5">
    <source>
        <dbReference type="EMBL" id="VFJ62578.1"/>
    </source>
</evidence>
<accession>A0A450T7N5</accession>
<evidence type="ECO:0000256" key="2">
    <source>
        <dbReference type="ARBA" id="ARBA00023276"/>
    </source>
</evidence>
<dbReference type="EMBL" id="CAADEZ010000309">
    <property type="protein sequence ID" value="VFJ62578.1"/>
    <property type="molecule type" value="Genomic_DNA"/>
</dbReference>
<dbReference type="Gene3D" id="2.130.10.10">
    <property type="entry name" value="YVTN repeat-like/Quinoprotein amine dehydrogenase"/>
    <property type="match status" value="1"/>
</dbReference>
<gene>
    <name evidence="5" type="ORF">BECKFM1743A_GA0114220_103093</name>
    <name evidence="6" type="ORF">BECKFM1743B_GA0114221_103023</name>
    <name evidence="4" type="ORF">BECKFM1743C_GA0114222_103072</name>
</gene>
<dbReference type="PANTHER" id="PTHR47199">
    <property type="entry name" value="PHOTOSYSTEM II STABILITY/ASSEMBLY FACTOR HCF136, CHLOROPLASTIC"/>
    <property type="match status" value="1"/>
</dbReference>
<evidence type="ECO:0000313" key="4">
    <source>
        <dbReference type="EMBL" id="VFJ62071.1"/>
    </source>
</evidence>
<evidence type="ECO:0000256" key="1">
    <source>
        <dbReference type="ARBA" id="ARBA00022531"/>
    </source>
</evidence>
<name>A0A450T7N5_9GAMM</name>
<dbReference type="Pfam" id="PF14870">
    <property type="entry name" value="PSII_BNR"/>
    <property type="match status" value="2"/>
</dbReference>
<keyword evidence="1" id="KW-0602">Photosynthesis</keyword>
<dbReference type="SUPFAM" id="SSF110296">
    <property type="entry name" value="Oligoxyloglucan reducing end-specific cellobiohydrolase"/>
    <property type="match status" value="1"/>
</dbReference>
<dbReference type="AlphaFoldDB" id="A0A450T7N5"/>
<proteinExistence type="predicted"/>
<dbReference type="EMBL" id="CAADFA010000307">
    <property type="protein sequence ID" value="VFJ62071.1"/>
    <property type="molecule type" value="Genomic_DNA"/>
</dbReference>
<organism evidence="5">
    <name type="scientific">Candidatus Kentrum sp. FM</name>
    <dbReference type="NCBI Taxonomy" id="2126340"/>
    <lineage>
        <taxon>Bacteria</taxon>
        <taxon>Pseudomonadati</taxon>
        <taxon>Pseudomonadota</taxon>
        <taxon>Gammaproteobacteria</taxon>
        <taxon>Candidatus Kentrum</taxon>
    </lineage>
</organism>
<evidence type="ECO:0000313" key="6">
    <source>
        <dbReference type="EMBL" id="VFK14035.1"/>
    </source>
</evidence>
<sequence>MGSGSGACGKWIPARPRSTTPRYRRLARQPAATQLTKAGHHRRTLPYAALLAFLILLPYRTAPAQDGIRIPDDPSHAWLAPLAGQSLLLAVEKAGDRMIAAGERGHILYRQPDNGWHQAMVPTQALLTGLSFSDERHGWAVGHDGIILGTADGGRTWRKLHEAVHEQRPLLDVRFRDKRTGFAAGAYGYFLRTEDGGATWRPGLVDEEHDFHLNAIATAPGDRIYIAAEAGHVYRSDDGGDHWHTLKAPYDGSFFGVHPLGGDRVMVFGLRGHLFVSEDAGGHWRPVATGTRAALTSAIELGDGRLLLTGHAGTLLLADADLQQIRHARLPERKALSDAVEIAPNRVLLVGEEGVRSVDLCRVFSCKALHGK</sequence>
<dbReference type="GO" id="GO:0015979">
    <property type="term" value="P:photosynthesis"/>
    <property type="evidence" value="ECO:0007669"/>
    <property type="project" value="UniProtKB-KW"/>
</dbReference>
<dbReference type="InterPro" id="IPR028203">
    <property type="entry name" value="PSII_CF48-like_dom"/>
</dbReference>
<reference evidence="5" key="1">
    <citation type="submission" date="2019-02" db="EMBL/GenBank/DDBJ databases">
        <authorList>
            <person name="Gruber-Vodicka R. H."/>
            <person name="Seah K. B. B."/>
        </authorList>
    </citation>
    <scope>NUCLEOTIDE SEQUENCE</scope>
    <source>
        <strain evidence="5">BECK_BZ163</strain>
        <strain evidence="6">BECK_BZ164</strain>
        <strain evidence="4">BECK_BZ165</strain>
    </source>
</reference>
<dbReference type="EMBL" id="CAADFL010000302">
    <property type="protein sequence ID" value="VFK14035.1"/>
    <property type="molecule type" value="Genomic_DNA"/>
</dbReference>
<evidence type="ECO:0000259" key="3">
    <source>
        <dbReference type="Pfam" id="PF14870"/>
    </source>
</evidence>
<protein>
    <recommendedName>
        <fullName evidence="3">Photosynthesis system II assembly factor Ycf48/Hcf136-like domain-containing protein</fullName>
    </recommendedName>
</protein>
<dbReference type="GO" id="GO:0009523">
    <property type="term" value="C:photosystem II"/>
    <property type="evidence" value="ECO:0007669"/>
    <property type="project" value="UniProtKB-KW"/>
</dbReference>
<feature type="domain" description="Photosynthesis system II assembly factor Ycf48/Hcf136-like" evidence="3">
    <location>
        <begin position="167"/>
        <end position="296"/>
    </location>
</feature>
<dbReference type="CDD" id="cd15482">
    <property type="entry name" value="Sialidase_non-viral"/>
    <property type="match status" value="1"/>
</dbReference>